<proteinExistence type="predicted"/>
<feature type="region of interest" description="Disordered" evidence="1">
    <location>
        <begin position="42"/>
        <end position="105"/>
    </location>
</feature>
<dbReference type="STRING" id="47866.GA0074694_5342"/>
<protein>
    <submittedName>
        <fullName evidence="2">Uncharacterized protein</fullName>
    </submittedName>
</protein>
<sequence>MAFAAIRPEAGRIDATLPDLGRGLTWDQVHKTRPRVALRCPECGHGVHANRNGSARSGRQSSAGSVRSKPSRLGSGVRPRNGSARSRPAPPRNNGCGRNWRKIWP</sequence>
<gene>
    <name evidence="2" type="ORF">GA0074694_5342</name>
</gene>
<evidence type="ECO:0000313" key="2">
    <source>
        <dbReference type="EMBL" id="SCL29242.1"/>
    </source>
</evidence>
<accession>A0A1C6SIQ0</accession>
<evidence type="ECO:0000313" key="3">
    <source>
        <dbReference type="Proteomes" id="UP000198906"/>
    </source>
</evidence>
<dbReference type="EMBL" id="FMHU01000002">
    <property type="protein sequence ID" value="SCL29242.1"/>
    <property type="molecule type" value="Genomic_DNA"/>
</dbReference>
<keyword evidence="3" id="KW-1185">Reference proteome</keyword>
<dbReference type="AlphaFoldDB" id="A0A1C6SIQ0"/>
<name>A0A1C6SIQ0_9ACTN</name>
<dbReference type="Proteomes" id="UP000198906">
    <property type="component" value="Unassembled WGS sequence"/>
</dbReference>
<reference evidence="3" key="1">
    <citation type="submission" date="2016-06" db="EMBL/GenBank/DDBJ databases">
        <authorList>
            <person name="Varghese N."/>
        </authorList>
    </citation>
    <scope>NUCLEOTIDE SEQUENCE [LARGE SCALE GENOMIC DNA]</scope>
    <source>
        <strain evidence="3">DSM 46123</strain>
    </source>
</reference>
<organism evidence="2 3">
    <name type="scientific">Micromonospora inyonensis</name>
    <dbReference type="NCBI Taxonomy" id="47866"/>
    <lineage>
        <taxon>Bacteria</taxon>
        <taxon>Bacillati</taxon>
        <taxon>Actinomycetota</taxon>
        <taxon>Actinomycetes</taxon>
        <taxon>Micromonosporales</taxon>
        <taxon>Micromonosporaceae</taxon>
        <taxon>Micromonospora</taxon>
    </lineage>
</organism>
<feature type="compositionally biased region" description="Low complexity" evidence="1">
    <location>
        <begin position="53"/>
        <end position="68"/>
    </location>
</feature>
<evidence type="ECO:0000256" key="1">
    <source>
        <dbReference type="SAM" id="MobiDB-lite"/>
    </source>
</evidence>